<dbReference type="OrthoDB" id="7866614at2"/>
<organism evidence="1 2">
    <name type="scientific">Rhodovulum marinum</name>
    <dbReference type="NCBI Taxonomy" id="320662"/>
    <lineage>
        <taxon>Bacteria</taxon>
        <taxon>Pseudomonadati</taxon>
        <taxon>Pseudomonadota</taxon>
        <taxon>Alphaproteobacteria</taxon>
        <taxon>Rhodobacterales</taxon>
        <taxon>Paracoccaceae</taxon>
        <taxon>Rhodovulum</taxon>
    </lineage>
</organism>
<dbReference type="RefSeq" id="WP_132464114.1">
    <property type="nucleotide sequence ID" value="NZ_SLXP01000010.1"/>
</dbReference>
<evidence type="ECO:0000313" key="1">
    <source>
        <dbReference type="EMBL" id="TCP39769.1"/>
    </source>
</evidence>
<accession>A0A4R2PV04</accession>
<name>A0A4R2PV04_9RHOB</name>
<keyword evidence="2" id="KW-1185">Reference proteome</keyword>
<dbReference type="AlphaFoldDB" id="A0A4R2PV04"/>
<evidence type="ECO:0000313" key="2">
    <source>
        <dbReference type="Proteomes" id="UP000294835"/>
    </source>
</evidence>
<proteinExistence type="predicted"/>
<reference evidence="1 2" key="1">
    <citation type="submission" date="2019-03" db="EMBL/GenBank/DDBJ databases">
        <title>Genomic Encyclopedia of Type Strains, Phase IV (KMG-IV): sequencing the most valuable type-strain genomes for metagenomic binning, comparative biology and taxonomic classification.</title>
        <authorList>
            <person name="Goeker M."/>
        </authorList>
    </citation>
    <scope>NUCLEOTIDE SEQUENCE [LARGE SCALE GENOMIC DNA]</scope>
    <source>
        <strain evidence="1 2">DSM 18063</strain>
    </source>
</reference>
<comment type="caution">
    <text evidence="1">The sequence shown here is derived from an EMBL/GenBank/DDBJ whole genome shotgun (WGS) entry which is preliminary data.</text>
</comment>
<protein>
    <submittedName>
        <fullName evidence="1">Uncharacterized protein</fullName>
    </submittedName>
</protein>
<sequence length="142" mass="14782">METRTFGTIRLEDGQATLPVGPGLLRPAGLDMLATVGDREAMAAAAAFLDALPKHLDTVRRALMDRLDAEPELYGKLFPHMAGASAVTADALWASLALQAVWTDEDATVTLDFGIDGAEAGAPVLSAAFALDGTFKALKVAA</sequence>
<dbReference type="Proteomes" id="UP000294835">
    <property type="component" value="Unassembled WGS sequence"/>
</dbReference>
<gene>
    <name evidence="1" type="ORF">EV662_11074</name>
</gene>
<dbReference type="EMBL" id="SLXP01000010">
    <property type="protein sequence ID" value="TCP39769.1"/>
    <property type="molecule type" value="Genomic_DNA"/>
</dbReference>